<dbReference type="Gene3D" id="3.30.1360.20">
    <property type="entry name" value="Transcriptional coactivator/pterin dehydratase"/>
    <property type="match status" value="1"/>
</dbReference>
<keyword evidence="4" id="KW-0456">Lyase</keyword>
<evidence type="ECO:0000256" key="3">
    <source>
        <dbReference type="ARBA" id="ARBA00013252"/>
    </source>
</evidence>
<dbReference type="GO" id="GO:0008124">
    <property type="term" value="F:4-alpha-hydroxytetrahydrobiopterin dehydratase activity"/>
    <property type="evidence" value="ECO:0007669"/>
    <property type="project" value="UniProtKB-EC"/>
</dbReference>
<proteinExistence type="inferred from homology"/>
<dbReference type="GO" id="GO:0009536">
    <property type="term" value="C:plastid"/>
    <property type="evidence" value="ECO:0007669"/>
    <property type="project" value="TreeGrafter"/>
</dbReference>
<protein>
    <recommendedName>
        <fullName evidence="3">4a-hydroxytetrahydrobiopterin dehydratase</fullName>
        <ecNumber evidence="3">4.2.1.96</ecNumber>
    </recommendedName>
</protein>
<dbReference type="InterPro" id="IPR001533">
    <property type="entry name" value="Pterin_deHydtase"/>
</dbReference>
<keyword evidence="6" id="KW-1185">Reference proteome</keyword>
<evidence type="ECO:0000313" key="6">
    <source>
        <dbReference type="Proteomes" id="UP000822688"/>
    </source>
</evidence>
<reference evidence="5" key="1">
    <citation type="submission" date="2020-06" db="EMBL/GenBank/DDBJ databases">
        <title>WGS assembly of Ceratodon purpureus strain R40.</title>
        <authorList>
            <person name="Carey S.B."/>
            <person name="Jenkins J."/>
            <person name="Shu S."/>
            <person name="Lovell J.T."/>
            <person name="Sreedasyam A."/>
            <person name="Maumus F."/>
            <person name="Tiley G.P."/>
            <person name="Fernandez-Pozo N."/>
            <person name="Barry K."/>
            <person name="Chen C."/>
            <person name="Wang M."/>
            <person name="Lipzen A."/>
            <person name="Daum C."/>
            <person name="Saski C.A."/>
            <person name="Payton A.C."/>
            <person name="Mcbreen J.C."/>
            <person name="Conrad R.E."/>
            <person name="Kollar L.M."/>
            <person name="Olsson S."/>
            <person name="Huttunen S."/>
            <person name="Landis J.B."/>
            <person name="Wickett N.J."/>
            <person name="Johnson M.G."/>
            <person name="Rensing S.A."/>
            <person name="Grimwood J."/>
            <person name="Schmutz J."/>
            <person name="Mcdaniel S.F."/>
        </authorList>
    </citation>
    <scope>NUCLEOTIDE SEQUENCE</scope>
    <source>
        <strain evidence="5">R40</strain>
    </source>
</reference>
<comment type="caution">
    <text evidence="5">The sequence shown here is derived from an EMBL/GenBank/DDBJ whole genome shotgun (WGS) entry which is preliminary data.</text>
</comment>
<evidence type="ECO:0000256" key="4">
    <source>
        <dbReference type="ARBA" id="ARBA00023239"/>
    </source>
</evidence>
<dbReference type="PANTHER" id="PTHR12599:SF8">
    <property type="entry name" value="PTERIN-4-ALPHA-CARBINOLAMINE DEHYDRATASE, CHLOROPLASTIC-RELATED"/>
    <property type="match status" value="1"/>
</dbReference>
<organism evidence="5 6">
    <name type="scientific">Ceratodon purpureus</name>
    <name type="common">Fire moss</name>
    <name type="synonym">Dicranum purpureum</name>
    <dbReference type="NCBI Taxonomy" id="3225"/>
    <lineage>
        <taxon>Eukaryota</taxon>
        <taxon>Viridiplantae</taxon>
        <taxon>Streptophyta</taxon>
        <taxon>Embryophyta</taxon>
        <taxon>Bryophyta</taxon>
        <taxon>Bryophytina</taxon>
        <taxon>Bryopsida</taxon>
        <taxon>Dicranidae</taxon>
        <taxon>Pseudoditrichales</taxon>
        <taxon>Ditrichaceae</taxon>
        <taxon>Ceratodon</taxon>
    </lineage>
</organism>
<accession>A0A8T0IPS6</accession>
<evidence type="ECO:0000256" key="1">
    <source>
        <dbReference type="ARBA" id="ARBA00001554"/>
    </source>
</evidence>
<comment type="similarity">
    <text evidence="2">Belongs to the pterin-4-alpha-carbinolamine dehydratase family.</text>
</comment>
<evidence type="ECO:0000313" key="5">
    <source>
        <dbReference type="EMBL" id="KAG0585744.1"/>
    </source>
</evidence>
<dbReference type="Proteomes" id="UP000822688">
    <property type="component" value="Chromosome 2"/>
</dbReference>
<dbReference type="SUPFAM" id="SSF55248">
    <property type="entry name" value="PCD-like"/>
    <property type="match status" value="1"/>
</dbReference>
<dbReference type="InterPro" id="IPR036428">
    <property type="entry name" value="PCD_sf"/>
</dbReference>
<sequence>MAMAMAMAMSTTHGALLTLAHPHQALLSGLTSTSKPSVVALGAGRRRARGAGLVVRAGAGADDGGWGARDPYPAEIESNFGDRINGNVDTEHIIMVPTLAVLSLSEKTIKPLAEGAVPLTEAEAKALLRKVVGWRLVNQGSSDGAGLKLQCDWVLRDSDSVNELYSRIAKVAEATSYEHEIQTLENNKVRIEVWTPAIGGLSENDFIFASKLDQVETKDLTKRLRTWF</sequence>
<evidence type="ECO:0000256" key="2">
    <source>
        <dbReference type="ARBA" id="ARBA00006472"/>
    </source>
</evidence>
<dbReference type="AlphaFoldDB" id="A0A8T0IPS6"/>
<name>A0A8T0IPS6_CERPU</name>
<dbReference type="EC" id="4.2.1.96" evidence="3"/>
<dbReference type="Pfam" id="PF01329">
    <property type="entry name" value="Pterin_4a"/>
    <property type="match status" value="1"/>
</dbReference>
<dbReference type="GO" id="GO:0006729">
    <property type="term" value="P:tetrahydrobiopterin biosynthetic process"/>
    <property type="evidence" value="ECO:0007669"/>
    <property type="project" value="InterPro"/>
</dbReference>
<gene>
    <name evidence="5" type="ORF">KC19_2G034800</name>
</gene>
<dbReference type="PANTHER" id="PTHR12599">
    <property type="entry name" value="PTERIN-4-ALPHA-CARBINOLAMINE DEHYDRATASE"/>
    <property type="match status" value="1"/>
</dbReference>
<comment type="catalytic activity">
    <reaction evidence="1">
        <text>(4aS,6R)-4a-hydroxy-L-erythro-5,6,7,8-tetrahydrobiopterin = (6R)-L-erythro-6,7-dihydrobiopterin + H2O</text>
        <dbReference type="Rhea" id="RHEA:11920"/>
        <dbReference type="ChEBI" id="CHEBI:15377"/>
        <dbReference type="ChEBI" id="CHEBI:15642"/>
        <dbReference type="ChEBI" id="CHEBI:43120"/>
        <dbReference type="EC" id="4.2.1.96"/>
    </reaction>
</comment>
<dbReference type="OrthoDB" id="277398at2759"/>
<dbReference type="EMBL" id="CM026422">
    <property type="protein sequence ID" value="KAG0585744.1"/>
    <property type="molecule type" value="Genomic_DNA"/>
</dbReference>